<dbReference type="PANTHER" id="PTHR19303">
    <property type="entry name" value="TRANSPOSON"/>
    <property type="match status" value="1"/>
</dbReference>
<protein>
    <recommendedName>
        <fullName evidence="1">DDE-1 domain-containing protein</fullName>
    </recommendedName>
</protein>
<name>A0A2P6FGM3_9PEZI</name>
<dbReference type="OrthoDB" id="3439922at2759"/>
<dbReference type="GO" id="GO:0003677">
    <property type="term" value="F:DNA binding"/>
    <property type="evidence" value="ECO:0007669"/>
    <property type="project" value="TreeGrafter"/>
</dbReference>
<dbReference type="Pfam" id="PF03184">
    <property type="entry name" value="DDE_1"/>
    <property type="match status" value="1"/>
</dbReference>
<dbReference type="RefSeq" id="XP_024328839.1">
    <property type="nucleotide sequence ID" value="XM_024473071.1"/>
</dbReference>
<dbReference type="GO" id="GO:0005634">
    <property type="term" value="C:nucleus"/>
    <property type="evidence" value="ECO:0007669"/>
    <property type="project" value="TreeGrafter"/>
</dbReference>
<organism evidence="2">
    <name type="scientific">Pseudogymnoascus destructans</name>
    <dbReference type="NCBI Taxonomy" id="655981"/>
    <lineage>
        <taxon>Eukaryota</taxon>
        <taxon>Fungi</taxon>
        <taxon>Dikarya</taxon>
        <taxon>Ascomycota</taxon>
        <taxon>Pezizomycotina</taxon>
        <taxon>Leotiomycetes</taxon>
        <taxon>Thelebolales</taxon>
        <taxon>Thelebolaceae</taxon>
        <taxon>Pseudogymnoascus</taxon>
    </lineage>
</organism>
<dbReference type="Gene3D" id="3.30.420.10">
    <property type="entry name" value="Ribonuclease H-like superfamily/Ribonuclease H"/>
    <property type="match status" value="1"/>
</dbReference>
<accession>A0A2P6FGM3</accession>
<evidence type="ECO:0000259" key="1">
    <source>
        <dbReference type="Pfam" id="PF03184"/>
    </source>
</evidence>
<dbReference type="InterPro" id="IPR004875">
    <property type="entry name" value="DDE_SF_endonuclease_dom"/>
</dbReference>
<sequence>MSGVTKQVVQGWFDVYKDLITRLDIKEYNVYNMDETGFSIGTMESTRIIIESTLRTHHQAHQGRQEWVSAVECICMDGTTINPLVIFKGQNVLQSWISQDVINKWHFSANSKGWTSNLHGLEWLKRVFEPATRAKANGGQQQRLLICDGHDSHISGNFISHCIQNRISILILPPHTSHVLQPLDVAIFGPLKKRLTTALSHLNEARCYG</sequence>
<dbReference type="EMBL" id="KV441403">
    <property type="protein sequence ID" value="PQM43531.1"/>
    <property type="molecule type" value="Genomic_DNA"/>
</dbReference>
<dbReference type="AlphaFoldDB" id="A0A2P6FGM3"/>
<gene>
    <name evidence="2" type="ORF">VC83_09658</name>
</gene>
<proteinExistence type="predicted"/>
<reference evidence="2" key="1">
    <citation type="submission" date="2016-03" db="EMBL/GenBank/DDBJ databases">
        <title>Updated assembly of Pseudogymnoascus destructans, the fungus causing white-nose syndrome of bats.</title>
        <authorList>
            <person name="Palmer J.M."/>
            <person name="Drees K.P."/>
            <person name="Foster J.T."/>
            <person name="Lindner D.L."/>
        </authorList>
    </citation>
    <scope>NUCLEOTIDE SEQUENCE [LARGE SCALE GENOMIC DNA]</scope>
    <source>
        <strain evidence="2">20631-21</strain>
    </source>
</reference>
<dbReference type="PANTHER" id="PTHR19303:SF74">
    <property type="entry name" value="POGO TRANSPOSABLE ELEMENT WITH KRAB DOMAIN"/>
    <property type="match status" value="1"/>
</dbReference>
<dbReference type="Proteomes" id="UP000077154">
    <property type="component" value="Unassembled WGS sequence"/>
</dbReference>
<feature type="domain" description="DDE-1" evidence="1">
    <location>
        <begin position="65"/>
        <end position="200"/>
    </location>
</feature>
<dbReference type="InterPro" id="IPR036397">
    <property type="entry name" value="RNaseH_sf"/>
</dbReference>
<dbReference type="InterPro" id="IPR050863">
    <property type="entry name" value="CenT-Element_Derived"/>
</dbReference>
<evidence type="ECO:0000313" key="2">
    <source>
        <dbReference type="EMBL" id="PQM43531.1"/>
    </source>
</evidence>
<dbReference type="GeneID" id="36292688"/>